<protein>
    <submittedName>
        <fullName evidence="1">Uncharacterized protein</fullName>
    </submittedName>
</protein>
<name>A0A2P2E4A3_9LEPT</name>
<comment type="caution">
    <text evidence="1">The sequence shown here is derived from an EMBL/GenBank/DDBJ whole genome shotgun (WGS) entry which is preliminary data.</text>
</comment>
<evidence type="ECO:0000313" key="2">
    <source>
        <dbReference type="Proteomes" id="UP000245133"/>
    </source>
</evidence>
<dbReference type="InterPro" id="IPR015943">
    <property type="entry name" value="WD40/YVTN_repeat-like_dom_sf"/>
</dbReference>
<dbReference type="InterPro" id="IPR011044">
    <property type="entry name" value="Quino_amine_DH_bsu"/>
</dbReference>
<dbReference type="RefSeq" id="WP_108978023.1">
    <property type="nucleotide sequence ID" value="NZ_BFBB01000008.1"/>
</dbReference>
<sequence length="390" mass="44485">MKLLIGLLFVLFSSQIVSETLQDRFSLNSDFNIRPSQYMTESPFLVDRNRLLYIGKTINIDVPSLHFYEFATKSKLTFSPPIREYFLSHKELIFPGVEALKENYLPVYISEFLFFDREDGLLGMIVEQSHYKLPEKKFYFVVWNLEEKDIEHFQEIDTRKNSDYDRYAVALPIAYDEEAKTAYFAYGVDASLKNKEVKDVNTKVFSYSARNLTLLYSYISHRFPYHAAYHSGVKKILIQTYAESHQKPAPDGILLDLDSLVATVIPVPFVSYGTTFSKSGDRLYLCSAENGNLWVLDTKTGKTFQTAKLGTLGHSLGFWKEGELVWVRNSGVFVYDPITLKQKKVIPLTKYFKGQINVAGSLLIPYQGLLVRNGFEGPDGAAGHLLLTAD</sequence>
<accession>A0A2P2E4A3</accession>
<evidence type="ECO:0000313" key="1">
    <source>
        <dbReference type="EMBL" id="GBF51715.1"/>
    </source>
</evidence>
<dbReference type="SUPFAM" id="SSF50969">
    <property type="entry name" value="YVTN repeat-like/Quinoprotein amine dehydrogenase"/>
    <property type="match status" value="1"/>
</dbReference>
<dbReference type="AlphaFoldDB" id="A0A2P2E4A3"/>
<gene>
    <name evidence="1" type="ORF">LPTSP4_32530</name>
</gene>
<dbReference type="EMBL" id="BFBB01000008">
    <property type="protein sequence ID" value="GBF51715.1"/>
    <property type="molecule type" value="Genomic_DNA"/>
</dbReference>
<reference evidence="1 2" key="1">
    <citation type="submission" date="2018-02" db="EMBL/GenBank/DDBJ databases">
        <title>Novel Leptospira species isolated from soil and water in Japan.</title>
        <authorList>
            <person name="Nakao R."/>
            <person name="Masuzawa T."/>
        </authorList>
    </citation>
    <scope>NUCLEOTIDE SEQUENCE [LARGE SCALE GENOMIC DNA]</scope>
    <source>
        <strain evidence="1 2">YH101</strain>
    </source>
</reference>
<dbReference type="Proteomes" id="UP000245133">
    <property type="component" value="Unassembled WGS sequence"/>
</dbReference>
<keyword evidence="2" id="KW-1185">Reference proteome</keyword>
<organism evidence="1 2">
    <name type="scientific">Leptospira ryugenii</name>
    <dbReference type="NCBI Taxonomy" id="1917863"/>
    <lineage>
        <taxon>Bacteria</taxon>
        <taxon>Pseudomonadati</taxon>
        <taxon>Spirochaetota</taxon>
        <taxon>Spirochaetia</taxon>
        <taxon>Leptospirales</taxon>
        <taxon>Leptospiraceae</taxon>
        <taxon>Leptospira</taxon>
    </lineage>
</organism>
<dbReference type="Gene3D" id="2.130.10.10">
    <property type="entry name" value="YVTN repeat-like/Quinoprotein amine dehydrogenase"/>
    <property type="match status" value="1"/>
</dbReference>
<dbReference type="OrthoDB" id="317558at2"/>
<proteinExistence type="predicted"/>